<dbReference type="InterPro" id="IPR006527">
    <property type="entry name" value="F-box-assoc_dom_typ1"/>
</dbReference>
<evidence type="ECO:0000259" key="1">
    <source>
        <dbReference type="PROSITE" id="PS50181"/>
    </source>
</evidence>
<dbReference type="Pfam" id="PF07734">
    <property type="entry name" value="FBA_1"/>
    <property type="match status" value="1"/>
</dbReference>
<dbReference type="AlphaFoldDB" id="A0ABD3I662"/>
<dbReference type="CDD" id="cd22157">
    <property type="entry name" value="F-box_AtFBW1-like"/>
    <property type="match status" value="1"/>
</dbReference>
<dbReference type="PROSITE" id="PS50181">
    <property type="entry name" value="FBOX"/>
    <property type="match status" value="1"/>
</dbReference>
<dbReference type="Proteomes" id="UP001633002">
    <property type="component" value="Unassembled WGS sequence"/>
</dbReference>
<feature type="domain" description="F-box" evidence="1">
    <location>
        <begin position="169"/>
        <end position="208"/>
    </location>
</feature>
<protein>
    <recommendedName>
        <fullName evidence="1">F-box domain-containing protein</fullName>
    </recommendedName>
</protein>
<dbReference type="Gene3D" id="1.20.1280.50">
    <property type="match status" value="1"/>
</dbReference>
<dbReference type="Pfam" id="PF00646">
    <property type="entry name" value="F-box"/>
    <property type="match status" value="1"/>
</dbReference>
<dbReference type="InterPro" id="IPR050796">
    <property type="entry name" value="SCF_F-box_component"/>
</dbReference>
<dbReference type="InterPro" id="IPR036047">
    <property type="entry name" value="F-box-like_dom_sf"/>
</dbReference>
<sequence>MWGSVRGHWYDPWFYPFPLAWDSDIDDSDLETNATLAELESDWLSDAAETEGVVETEEEKAESSGCVSSEWSDHADVEPFVNKTHPCCPCPNEVVEDYAYMEEYYSSGLDTSDTSDDEFEIEDWSSGEDEIQEKCIEVLIKGCPYGRVVPSLSREEPVSLAEGMLEDTESIPVELPQEIVALILTKLPFHELCRMRTVCKAWNALVTDPEFAVTCVKKASEVPYCVMFDHYLQGYSIYSPVTHAWRRLPRSFFSFSCPKFCLLAASGGILLYEGVGCEQRTFFLVNPVNKSERRLPSLQSCEHEASSTVYYAQIAMNRETDEFKVLIIDSVEGQPSSSYLKYQVYDSSSDSWEMFGAVPPNLRESDFRGAVLHKGKLYCLAHIRYSYELLCISKQNNKGEAIVDTKGGEAFWNASNIRLPNNEFLFVDLFEHQGKLMLGGRTDDLDHERNLQFWRYEQGLDRNRGVMKWVEVLRLPKKLRNKFSVLEEFALVHVQGDYIWASAVVENYSKRFNSPPRRIDGSVMVMSSISESNWCLIPNYPLGCPSNCNRDYCGERPGRRACTLFLFEPRLDLLL</sequence>
<dbReference type="InterPro" id="IPR001810">
    <property type="entry name" value="F-box_dom"/>
</dbReference>
<comment type="caution">
    <text evidence="2">The sequence shown here is derived from an EMBL/GenBank/DDBJ whole genome shotgun (WGS) entry which is preliminary data.</text>
</comment>
<organism evidence="2 3">
    <name type="scientific">Riccia sorocarpa</name>
    <dbReference type="NCBI Taxonomy" id="122646"/>
    <lineage>
        <taxon>Eukaryota</taxon>
        <taxon>Viridiplantae</taxon>
        <taxon>Streptophyta</taxon>
        <taxon>Embryophyta</taxon>
        <taxon>Marchantiophyta</taxon>
        <taxon>Marchantiopsida</taxon>
        <taxon>Marchantiidae</taxon>
        <taxon>Marchantiales</taxon>
        <taxon>Ricciaceae</taxon>
        <taxon>Riccia</taxon>
    </lineage>
</organism>
<evidence type="ECO:0000313" key="2">
    <source>
        <dbReference type="EMBL" id="KAL3697099.1"/>
    </source>
</evidence>
<proteinExistence type="predicted"/>
<dbReference type="InterPro" id="IPR015915">
    <property type="entry name" value="Kelch-typ_b-propeller"/>
</dbReference>
<reference evidence="2 3" key="1">
    <citation type="submission" date="2024-09" db="EMBL/GenBank/DDBJ databases">
        <title>Chromosome-scale assembly of Riccia sorocarpa.</title>
        <authorList>
            <person name="Paukszto L."/>
        </authorList>
    </citation>
    <scope>NUCLEOTIDE SEQUENCE [LARGE SCALE GENOMIC DNA]</scope>
    <source>
        <strain evidence="2">LP-2024</strain>
        <tissue evidence="2">Aerial parts of the thallus</tissue>
    </source>
</reference>
<accession>A0ABD3I662</accession>
<dbReference type="PANTHER" id="PTHR31672">
    <property type="entry name" value="BNACNNG10540D PROTEIN"/>
    <property type="match status" value="1"/>
</dbReference>
<dbReference type="SUPFAM" id="SSF81383">
    <property type="entry name" value="F-box domain"/>
    <property type="match status" value="1"/>
</dbReference>
<dbReference type="EMBL" id="JBJQOH010000002">
    <property type="protein sequence ID" value="KAL3697099.1"/>
    <property type="molecule type" value="Genomic_DNA"/>
</dbReference>
<dbReference type="SMART" id="SM00256">
    <property type="entry name" value="FBOX"/>
    <property type="match status" value="1"/>
</dbReference>
<name>A0ABD3I662_9MARC</name>
<keyword evidence="3" id="KW-1185">Reference proteome</keyword>
<evidence type="ECO:0000313" key="3">
    <source>
        <dbReference type="Proteomes" id="UP001633002"/>
    </source>
</evidence>
<dbReference type="SUPFAM" id="SSF117281">
    <property type="entry name" value="Kelch motif"/>
    <property type="match status" value="1"/>
</dbReference>
<gene>
    <name evidence="2" type="ORF">R1sor_011175</name>
</gene>